<organism evidence="7 8">
    <name type="scientific">Phlebotomus papatasi</name>
    <name type="common">Sandfly</name>
    <dbReference type="NCBI Taxonomy" id="29031"/>
    <lineage>
        <taxon>Eukaryota</taxon>
        <taxon>Metazoa</taxon>
        <taxon>Ecdysozoa</taxon>
        <taxon>Arthropoda</taxon>
        <taxon>Hexapoda</taxon>
        <taxon>Insecta</taxon>
        <taxon>Pterygota</taxon>
        <taxon>Neoptera</taxon>
        <taxon>Endopterygota</taxon>
        <taxon>Diptera</taxon>
        <taxon>Nematocera</taxon>
        <taxon>Psychodoidea</taxon>
        <taxon>Psychodidae</taxon>
        <taxon>Phlebotomus</taxon>
        <taxon>Phlebotomus</taxon>
    </lineage>
</organism>
<evidence type="ECO:0000256" key="2">
    <source>
        <dbReference type="ARBA" id="ARBA00022433"/>
    </source>
</evidence>
<dbReference type="PANTHER" id="PTHR46349:SF6">
    <property type="entry name" value="MYOSIN-6-LIKE"/>
    <property type="match status" value="1"/>
</dbReference>
<dbReference type="EnsemblMetazoa" id="PPAI005633-RA">
    <property type="protein sequence ID" value="PPAI005633-PA"/>
    <property type="gene ID" value="PPAI005633"/>
</dbReference>
<accession>A0A1B0FY28</accession>
<keyword evidence="8" id="KW-1185">Reference proteome</keyword>
<keyword evidence="6" id="KW-0514">Muscle protein</keyword>
<evidence type="ECO:0000256" key="3">
    <source>
        <dbReference type="ARBA" id="ARBA00022490"/>
    </source>
</evidence>
<evidence type="ECO:0000256" key="1">
    <source>
        <dbReference type="ARBA" id="ARBA00004657"/>
    </source>
</evidence>
<evidence type="ECO:0000313" key="7">
    <source>
        <dbReference type="EnsemblMetazoa" id="PPAI005633-PA"/>
    </source>
</evidence>
<keyword evidence="2" id="KW-0787">Thick filament</keyword>
<name>A0A1B0FY28_PHLPP</name>
<keyword evidence="3" id="KW-0963">Cytoplasm</keyword>
<keyword evidence="4" id="KW-0518">Myosin</keyword>
<dbReference type="AlphaFoldDB" id="A0A1B0FY28"/>
<dbReference type="VEuPathDB" id="VectorBase:PPAPM1_005153"/>
<evidence type="ECO:0000256" key="5">
    <source>
        <dbReference type="ARBA" id="ARBA00023175"/>
    </source>
</evidence>
<dbReference type="EMBL" id="AJVK01031168">
    <property type="status" value="NOT_ANNOTATED_CDS"/>
    <property type="molecule type" value="Genomic_DNA"/>
</dbReference>
<dbReference type="Proteomes" id="UP000092462">
    <property type="component" value="Unassembled WGS sequence"/>
</dbReference>
<dbReference type="VEuPathDB" id="VectorBase:PPAI005633"/>
<keyword evidence="5" id="KW-0505">Motor protein</keyword>
<comment type="subcellular location">
    <subcellularLocation>
        <location evidence="1">Cytoplasm</location>
        <location evidence="1">Myofibril</location>
    </subcellularLocation>
</comment>
<dbReference type="GO" id="GO:0005923">
    <property type="term" value="C:bicellular tight junction"/>
    <property type="evidence" value="ECO:0007669"/>
    <property type="project" value="TreeGrafter"/>
</dbReference>
<protein>
    <submittedName>
        <fullName evidence="7">Uncharacterized protein</fullName>
    </submittedName>
</protein>
<evidence type="ECO:0000256" key="6">
    <source>
        <dbReference type="ARBA" id="ARBA00023179"/>
    </source>
</evidence>
<evidence type="ECO:0000313" key="8">
    <source>
        <dbReference type="Proteomes" id="UP000092462"/>
    </source>
</evidence>
<sequence length="1222" mass="141741">MEKLQNLLKDRELQMQKLREEVKDREAKLSQKIETLQNEVDSRGRVVQELQETLIQPQEMEKLQNLLKERDLQMQKLMQEVNDREKQFSEKVEALQSEVDSRGRVVQELQETLIQPEEMEKLQNLLQERDLQMQKLMQEVNDREKQFSEKIESLQHEVDARGRVIQEIQETRIPLQEIEMWQNQVKERDIKVLKLQQEVTDLLQKSSNVDSLKEDANKLKESLEEAHRSYQEYARQTQEAFADKEQRYLEMISSLEAKITEHQMYIEDRENENASLSTRINKLEEGISYIEARRNSLEKKNNILGDQLRESQAEFSENEDKLLQRLATLSANDEIIAEKLQNTHTEKMELAETIAELTAEKKALENRLQILEQENVESQKKTEMQESEYGFLCQQIENQMGDMRKVQEDFERRLREKAQEIDDLEVESSNQLQKVEGEKKILQEMLERTRDENSELQDEIMNLRENLNSLEQIRNDLERDYSWAKMQNETLNHDQLETQELRMQVVQDQTEIENLRQENQALRMSHECEVNSIKSVLDRVRIEKETLETELKSFKEPPERRTNAPSTEAVAVAKEEKVDVDAAPQNIPSFMGAKFFAEDATSIDFFDQPVIQGAADDEYENRAPVVEELIIPKTAYICHPKTEGEVDLGGQEDDGWGWSAEEAVLEQEHQNQTAAPPSLLSQTSQIEVKLQMYEDRIQDLEAEKQSLKDEISQTRQKSEKMLKKLKEYRSKCESFERSSQSSLDLDLAIQEELRDQVKSLEAKLVAERKQMTAEVENLTKRVEVLSASNDRFVDLKEQQDSQVEMYRSQIKALTLQLQAMEEKQNDAWNTLDEDETKEGLSEEVQALQEEISKRDAKISELNDKISHMEDEAEQFVLQIDQFRMESAGIKDHLEKLTLEHGKLSAQETEKSADTAKFEELQKMVQELQEERTHLSTELRTIREQAQLAEKSAQSLEQLKLELETLRQDKATREAAFEEANRKWQEALEERGNSIAESWKAHLATVEADFAAREEALRQEMLTNPPKEDSTLKETVSAEHVPAGIADMMANMQNALESQELELVTLKEQLAIRSAEYAALSAQLDPFGHSATSNMALVQPKLIKTPPTSTGDVPPRTDLDLALYTLHQRDMRCEELTLELTRLLEERDTLQLKLSSAIRQIESMKVASPDGSPVANSNATVDSGSHLSDKISELQSVSHARDKNFHEERQQRHKQMSWFWSNT</sequence>
<proteinExistence type="predicted"/>
<dbReference type="EMBL" id="AJVK01031169">
    <property type="status" value="NOT_ANNOTATED_CDS"/>
    <property type="molecule type" value="Genomic_DNA"/>
</dbReference>
<evidence type="ECO:0000256" key="4">
    <source>
        <dbReference type="ARBA" id="ARBA00023123"/>
    </source>
</evidence>
<reference evidence="7" key="1">
    <citation type="submission" date="2022-08" db="UniProtKB">
        <authorList>
            <consortium name="EnsemblMetazoa"/>
        </authorList>
    </citation>
    <scope>IDENTIFICATION</scope>
    <source>
        <strain evidence="7">Israel</strain>
    </source>
</reference>
<dbReference type="PANTHER" id="PTHR46349">
    <property type="entry name" value="CINGULIN-LIKE PROTEIN 1-RELATED"/>
    <property type="match status" value="1"/>
</dbReference>